<evidence type="ECO:0000313" key="5">
    <source>
        <dbReference type="Proteomes" id="UP000190460"/>
    </source>
</evidence>
<proteinExistence type="predicted"/>
<dbReference type="Pfam" id="PF13717">
    <property type="entry name" value="Zn_ribbon_4"/>
    <property type="match status" value="1"/>
</dbReference>
<reference evidence="4 5" key="1">
    <citation type="submission" date="2017-02" db="EMBL/GenBank/DDBJ databases">
        <authorList>
            <person name="Peterson S.W."/>
        </authorList>
    </citation>
    <scope>NUCLEOTIDE SEQUENCE [LARGE SCALE GENOMIC DNA]</scope>
    <source>
        <strain evidence="4 5">ATCC 49788</strain>
    </source>
</reference>
<keyword evidence="2" id="KW-0812">Transmembrane</keyword>
<sequence>MYTQCSHCRAVFRVTMKELTAAQGLLRCGECDTIFDAMKALSTTLPDERLGSGNGRDLLGEARIHNLPLGSLAEGSSSTNPHKTGKHISSNKRTSKSRKFLYLSLFALCLLLLIQLFYSYRTKLLEYPSTRELTQTVCSWLACELDNVRHLDQIKLLSHTVYTHPNTPNVLIINTSIQNNATNPQPYPLLEVSFLNQRSEVVALRRFTPEEYLSKEQQGELMPAKTPKELSLNIEDPGKDAVRFQLRFL</sequence>
<dbReference type="InterPro" id="IPR021834">
    <property type="entry name" value="DUF3426"/>
</dbReference>
<keyword evidence="2" id="KW-0472">Membrane</keyword>
<dbReference type="EMBL" id="FUYB01000022">
    <property type="protein sequence ID" value="SKA92309.1"/>
    <property type="molecule type" value="Genomic_DNA"/>
</dbReference>
<keyword evidence="2" id="KW-1133">Transmembrane helix</keyword>
<gene>
    <name evidence="4" type="ORF">SAMN02745130_03355</name>
</gene>
<evidence type="ECO:0000256" key="1">
    <source>
        <dbReference type="SAM" id="MobiDB-lite"/>
    </source>
</evidence>
<dbReference type="STRING" id="92487.SAMN02745130_03355"/>
<name>A0A1T4XRY0_9GAMM</name>
<organism evidence="4 5">
    <name type="scientific">Thiothrix eikelboomii</name>
    <dbReference type="NCBI Taxonomy" id="92487"/>
    <lineage>
        <taxon>Bacteria</taxon>
        <taxon>Pseudomonadati</taxon>
        <taxon>Pseudomonadota</taxon>
        <taxon>Gammaproteobacteria</taxon>
        <taxon>Thiotrichales</taxon>
        <taxon>Thiotrichaceae</taxon>
        <taxon>Thiothrix</taxon>
    </lineage>
</organism>
<protein>
    <submittedName>
        <fullName evidence="4">MJ0042 family finger-like domain-containing protein</fullName>
    </submittedName>
</protein>
<dbReference type="NCBIfam" id="TIGR02098">
    <property type="entry name" value="MJ0042_CXXC"/>
    <property type="match status" value="1"/>
</dbReference>
<dbReference type="RefSeq" id="WP_078923801.1">
    <property type="nucleotide sequence ID" value="NZ_FUYB01000022.1"/>
</dbReference>
<dbReference type="InterPro" id="IPR011723">
    <property type="entry name" value="Znf/thioredoxin_put"/>
</dbReference>
<dbReference type="Proteomes" id="UP000190460">
    <property type="component" value="Unassembled WGS sequence"/>
</dbReference>
<feature type="domain" description="Zinc finger/thioredoxin putative" evidence="3">
    <location>
        <begin position="1"/>
        <end position="35"/>
    </location>
</feature>
<dbReference type="Pfam" id="PF11906">
    <property type="entry name" value="DUF3426"/>
    <property type="match status" value="1"/>
</dbReference>
<dbReference type="OrthoDB" id="6717714at2"/>
<evidence type="ECO:0000313" key="4">
    <source>
        <dbReference type="EMBL" id="SKA92309.1"/>
    </source>
</evidence>
<feature type="transmembrane region" description="Helical" evidence="2">
    <location>
        <begin position="100"/>
        <end position="120"/>
    </location>
</feature>
<feature type="region of interest" description="Disordered" evidence="1">
    <location>
        <begin position="70"/>
        <end position="91"/>
    </location>
</feature>
<evidence type="ECO:0000256" key="2">
    <source>
        <dbReference type="SAM" id="Phobius"/>
    </source>
</evidence>
<evidence type="ECO:0000259" key="3">
    <source>
        <dbReference type="Pfam" id="PF13717"/>
    </source>
</evidence>
<dbReference type="AlphaFoldDB" id="A0A1T4XRY0"/>
<keyword evidence="5" id="KW-1185">Reference proteome</keyword>
<accession>A0A1T4XRY0</accession>